<dbReference type="PANTHER" id="PTHR12526:SF630">
    <property type="entry name" value="GLYCOSYLTRANSFERASE"/>
    <property type="match status" value="1"/>
</dbReference>
<organism evidence="2 4">
    <name type="scientific">Parabacteroides distasonis</name>
    <dbReference type="NCBI Taxonomy" id="823"/>
    <lineage>
        <taxon>Bacteria</taxon>
        <taxon>Pseudomonadati</taxon>
        <taxon>Bacteroidota</taxon>
        <taxon>Bacteroidia</taxon>
        <taxon>Bacteroidales</taxon>
        <taxon>Tannerellaceae</taxon>
        <taxon>Parabacteroides</taxon>
    </lineage>
</organism>
<dbReference type="EMBL" id="JAQMPJ010000001">
    <property type="protein sequence ID" value="MDB9003392.1"/>
    <property type="molecule type" value="Genomic_DNA"/>
</dbReference>
<evidence type="ECO:0000313" key="4">
    <source>
        <dbReference type="Proteomes" id="UP000095455"/>
    </source>
</evidence>
<evidence type="ECO:0000313" key="3">
    <source>
        <dbReference type="EMBL" id="MDB9003392.1"/>
    </source>
</evidence>
<dbReference type="InterPro" id="IPR001296">
    <property type="entry name" value="Glyco_trans_1"/>
</dbReference>
<name>A0A174HEX4_PARDI</name>
<gene>
    <name evidence="2" type="primary">tagE_4</name>
    <name evidence="2" type="ORF">ERS852380_02939</name>
    <name evidence="3" type="ORF">PN599_00040</name>
</gene>
<protein>
    <submittedName>
        <fullName evidence="3">Glycosyltransferase</fullName>
        <ecNumber evidence="3">2.4.-.-</ecNumber>
    </submittedName>
    <submittedName>
        <fullName evidence="2">Probable poly(Glycerol-phosphate) alpha-glucosyltransferase</fullName>
        <ecNumber evidence="2">2.4.1.52</ecNumber>
    </submittedName>
</protein>
<reference evidence="2 4" key="1">
    <citation type="submission" date="2015-09" db="EMBL/GenBank/DDBJ databases">
        <authorList>
            <consortium name="Pathogen Informatics"/>
        </authorList>
    </citation>
    <scope>NUCLEOTIDE SEQUENCE [LARGE SCALE GENOMIC DNA]</scope>
    <source>
        <strain evidence="2 4">2789STDY5608822</strain>
    </source>
</reference>
<dbReference type="Proteomes" id="UP000095455">
    <property type="component" value="Unassembled WGS sequence"/>
</dbReference>
<dbReference type="SUPFAM" id="SSF53756">
    <property type="entry name" value="UDP-Glycosyltransferase/glycogen phosphorylase"/>
    <property type="match status" value="1"/>
</dbReference>
<dbReference type="PANTHER" id="PTHR12526">
    <property type="entry name" value="GLYCOSYLTRANSFERASE"/>
    <property type="match status" value="1"/>
</dbReference>
<accession>A0A174HEX4</accession>
<dbReference type="Proteomes" id="UP001210126">
    <property type="component" value="Unassembled WGS sequence"/>
</dbReference>
<dbReference type="AlphaFoldDB" id="A0A174HEX4"/>
<dbReference type="EMBL" id="CYYK01000010">
    <property type="protein sequence ID" value="CUO71680.1"/>
    <property type="molecule type" value="Genomic_DNA"/>
</dbReference>
<proteinExistence type="predicted"/>
<dbReference type="RefSeq" id="WP_009017888.1">
    <property type="nucleotide sequence ID" value="NZ_CABMKT010000002.1"/>
</dbReference>
<evidence type="ECO:0000313" key="2">
    <source>
        <dbReference type="EMBL" id="CUO71680.1"/>
    </source>
</evidence>
<dbReference type="EC" id="2.4.1.52" evidence="2"/>
<comment type="caution">
    <text evidence="2">The sequence shown here is derived from an EMBL/GenBank/DDBJ whole genome shotgun (WGS) entry which is preliminary data.</text>
</comment>
<sequence length="393" mass="45489">MNILFILKQFPRYGGVEKMTITLSNSLVKIGYNVCILSLFKGNKCEYMSRLDSKVVCLNMPNEKLFSRENRRHFLLVLQENEIDVIINQNMDYEVNKLMLKLKGNVQGNGKYFPAFITVVHNDPFVDFKCLDTMIKGRGVKNVLKRMLKPIYQVYIHNVVRRSYIMASLVSDKMVVLSKSYVSSCAELSRCEYEKIIAIPNGFNVDDKVDGLFLNRKKLLYVGRLVETQKKISELINIWKYLCEEFLDWDLLIVGDGPDVGIYKSLVKSENIKNVYFEGSTNSPEYYFNQSTVVCLTSESEGFPMVLIEGMKYGCIPICYDSFSAVDDIIDDGVNGYVIPFNKQNEYICKLRYLMSLDDTSLCYMRNNAIKKSELYDINKVVFEWEKLFNELI</sequence>
<feature type="domain" description="Glycosyl transferase family 1" evidence="1">
    <location>
        <begin position="209"/>
        <end position="370"/>
    </location>
</feature>
<dbReference type="GO" id="GO:0047265">
    <property type="term" value="F:poly(glycerol-phosphate) alpha-glucosyltransferase activity"/>
    <property type="evidence" value="ECO:0007669"/>
    <property type="project" value="UniProtKB-EC"/>
</dbReference>
<reference evidence="3" key="2">
    <citation type="submission" date="2023-01" db="EMBL/GenBank/DDBJ databases">
        <title>Human gut microbiome strain richness.</title>
        <authorList>
            <person name="Chen-Liaw A."/>
        </authorList>
    </citation>
    <scope>NUCLEOTIDE SEQUENCE</scope>
    <source>
        <strain evidence="3">RTP21484st1_E5_RTP21484_190118</strain>
    </source>
</reference>
<dbReference type="Pfam" id="PF00534">
    <property type="entry name" value="Glycos_transf_1"/>
    <property type="match status" value="1"/>
</dbReference>
<dbReference type="EC" id="2.4.-.-" evidence="3"/>
<keyword evidence="2" id="KW-0808">Transferase</keyword>
<keyword evidence="2" id="KW-0328">Glycosyltransferase</keyword>
<evidence type="ECO:0000259" key="1">
    <source>
        <dbReference type="Pfam" id="PF00534"/>
    </source>
</evidence>
<dbReference type="Gene3D" id="3.40.50.2000">
    <property type="entry name" value="Glycogen Phosphorylase B"/>
    <property type="match status" value="2"/>
</dbReference>